<dbReference type="SUPFAM" id="SSF56349">
    <property type="entry name" value="DNA breaking-rejoining enzymes"/>
    <property type="match status" value="1"/>
</dbReference>
<comment type="similarity">
    <text evidence="1">Belongs to the 'phage' integrase family.</text>
</comment>
<dbReference type="PANTHER" id="PTHR30349:SF64">
    <property type="entry name" value="PROPHAGE INTEGRASE INTD-RELATED"/>
    <property type="match status" value="1"/>
</dbReference>
<dbReference type="EMBL" id="NPOA01000004">
    <property type="protein sequence ID" value="PAV30248.1"/>
    <property type="molecule type" value="Genomic_DNA"/>
</dbReference>
<feature type="domain" description="Core-binding (CB)" evidence="6">
    <location>
        <begin position="23"/>
        <end position="111"/>
    </location>
</feature>
<dbReference type="Pfam" id="PF00589">
    <property type="entry name" value="Phage_integrase"/>
    <property type="match status" value="1"/>
</dbReference>
<dbReference type="Gene3D" id="1.10.150.130">
    <property type="match status" value="1"/>
</dbReference>
<keyword evidence="2 4" id="KW-0238">DNA-binding</keyword>
<keyword evidence="8" id="KW-1185">Reference proteome</keyword>
<evidence type="ECO:0000259" key="5">
    <source>
        <dbReference type="PROSITE" id="PS51898"/>
    </source>
</evidence>
<gene>
    <name evidence="7" type="ORF">CIL05_07205</name>
</gene>
<dbReference type="InterPro" id="IPR044068">
    <property type="entry name" value="CB"/>
</dbReference>
<dbReference type="Proteomes" id="UP000218887">
    <property type="component" value="Unassembled WGS sequence"/>
</dbReference>
<evidence type="ECO:0000313" key="8">
    <source>
        <dbReference type="Proteomes" id="UP000218887"/>
    </source>
</evidence>
<reference evidence="7 8" key="1">
    <citation type="submission" date="2017-08" db="EMBL/GenBank/DDBJ databases">
        <title>Virgibacillus indicus sp. nov. and Virgibacillus profoundi sp. nov, two moderately halophilic bacteria isolated from marine sediment by using the Microfluidic Streak Plate.</title>
        <authorList>
            <person name="Xu B."/>
            <person name="Hu B."/>
            <person name="Wang J."/>
            <person name="Zhu Y."/>
            <person name="Huang L."/>
            <person name="Du W."/>
            <person name="Huang Y."/>
        </authorList>
    </citation>
    <scope>NUCLEOTIDE SEQUENCE [LARGE SCALE GENOMIC DNA]</scope>
    <source>
        <strain evidence="7 8">IO3-P3-H5</strain>
    </source>
</reference>
<dbReference type="Gene3D" id="1.10.443.10">
    <property type="entry name" value="Intergrase catalytic core"/>
    <property type="match status" value="1"/>
</dbReference>
<evidence type="ECO:0000259" key="6">
    <source>
        <dbReference type="PROSITE" id="PS51900"/>
    </source>
</evidence>
<organism evidence="7 8">
    <name type="scientific">Virgibacillus profundi</name>
    <dbReference type="NCBI Taxonomy" id="2024555"/>
    <lineage>
        <taxon>Bacteria</taxon>
        <taxon>Bacillati</taxon>
        <taxon>Bacillota</taxon>
        <taxon>Bacilli</taxon>
        <taxon>Bacillales</taxon>
        <taxon>Bacillaceae</taxon>
        <taxon>Virgibacillus</taxon>
    </lineage>
</organism>
<dbReference type="RefSeq" id="WP_095654850.1">
    <property type="nucleotide sequence ID" value="NZ_NPOA01000004.1"/>
</dbReference>
<dbReference type="InterPro" id="IPR010998">
    <property type="entry name" value="Integrase_recombinase_N"/>
</dbReference>
<evidence type="ECO:0000256" key="1">
    <source>
        <dbReference type="ARBA" id="ARBA00008857"/>
    </source>
</evidence>
<evidence type="ECO:0008006" key="9">
    <source>
        <dbReference type="Google" id="ProtNLM"/>
    </source>
</evidence>
<evidence type="ECO:0000256" key="4">
    <source>
        <dbReference type="PROSITE-ProRule" id="PRU01248"/>
    </source>
</evidence>
<dbReference type="InterPro" id="IPR013762">
    <property type="entry name" value="Integrase-like_cat_sf"/>
</dbReference>
<dbReference type="PROSITE" id="PS51900">
    <property type="entry name" value="CB"/>
    <property type="match status" value="1"/>
</dbReference>
<evidence type="ECO:0000313" key="7">
    <source>
        <dbReference type="EMBL" id="PAV30248.1"/>
    </source>
</evidence>
<dbReference type="InterPro" id="IPR050090">
    <property type="entry name" value="Tyrosine_recombinase_XerCD"/>
</dbReference>
<dbReference type="InterPro" id="IPR002104">
    <property type="entry name" value="Integrase_catalytic"/>
</dbReference>
<protein>
    <recommendedName>
        <fullName evidence="9">Integrase</fullName>
    </recommendedName>
</protein>
<dbReference type="GO" id="GO:0003677">
    <property type="term" value="F:DNA binding"/>
    <property type="evidence" value="ECO:0007669"/>
    <property type="project" value="UniProtKB-UniRule"/>
</dbReference>
<accession>A0A2A2IFU9</accession>
<dbReference type="OrthoDB" id="2399485at2"/>
<comment type="caution">
    <text evidence="7">The sequence shown here is derived from an EMBL/GenBank/DDBJ whole genome shotgun (WGS) entry which is preliminary data.</text>
</comment>
<name>A0A2A2IFU9_9BACI</name>
<dbReference type="CDD" id="cd00397">
    <property type="entry name" value="DNA_BRE_C"/>
    <property type="match status" value="1"/>
</dbReference>
<feature type="domain" description="Tyr recombinase" evidence="5">
    <location>
        <begin position="132"/>
        <end position="308"/>
    </location>
</feature>
<dbReference type="GO" id="GO:0015074">
    <property type="term" value="P:DNA integration"/>
    <property type="evidence" value="ECO:0007669"/>
    <property type="project" value="InterPro"/>
</dbReference>
<dbReference type="PANTHER" id="PTHR30349">
    <property type="entry name" value="PHAGE INTEGRASE-RELATED"/>
    <property type="match status" value="1"/>
</dbReference>
<dbReference type="InterPro" id="IPR011010">
    <property type="entry name" value="DNA_brk_join_enz"/>
</dbReference>
<evidence type="ECO:0000256" key="3">
    <source>
        <dbReference type="ARBA" id="ARBA00023172"/>
    </source>
</evidence>
<dbReference type="PROSITE" id="PS51898">
    <property type="entry name" value="TYR_RECOMBINASE"/>
    <property type="match status" value="1"/>
</dbReference>
<proteinExistence type="inferred from homology"/>
<dbReference type="GO" id="GO:0006310">
    <property type="term" value="P:DNA recombination"/>
    <property type="evidence" value="ECO:0007669"/>
    <property type="project" value="UniProtKB-KW"/>
</dbReference>
<sequence length="348" mass="40492">MLAEKVVPIKNENDDGSKRGFNTEVYDQIMRFIRDFSRSSENTGSAYERDIRNFFLKTRDKQIEHLIKNDLEYTIEEFEDYYAYLIDERKVSIVTANRYIGAISECIKHLRRRRLINDISFLDIKKHSGTTDRYGILTLNEVEKMAELASKQGRGNIGRIKQLMILFALDTCARRNDCLTIKWSNFTVNEHDVGIHMIGKGNKDFKPSISKEFYNELLTLKQSESEFVFNIHVNTVNRMMDDLRRDMNIPKERNIVFHSFKKTGVQFIWKKTGDINQARKAANHSSIKTTDIYINREENYGIMGAISSGSSVDEELFEGASHEELLKAIRGLGKDQQMYINLQLNKQK</sequence>
<keyword evidence="3" id="KW-0233">DNA recombination</keyword>
<dbReference type="AlphaFoldDB" id="A0A2A2IFU9"/>
<evidence type="ECO:0000256" key="2">
    <source>
        <dbReference type="ARBA" id="ARBA00023125"/>
    </source>
</evidence>